<evidence type="ECO:0000313" key="2">
    <source>
        <dbReference type="EMBL" id="ATW27475.1"/>
    </source>
</evidence>
<feature type="transmembrane region" description="Helical" evidence="1">
    <location>
        <begin position="12"/>
        <end position="35"/>
    </location>
</feature>
<accession>A0A3G1KZ40</accession>
<evidence type="ECO:0000256" key="1">
    <source>
        <dbReference type="SAM" id="Phobius"/>
    </source>
</evidence>
<dbReference type="OrthoDB" id="9911139at2"/>
<sequence>MQTKVNDKHISVCLLLCFLFLISYLSLFHTSGIILSDGNIWDAFSPGGGSEPSSMNGGANAGHHDYMAAADVSAQFSLSSLRQSRWLTTKAGYNILPASTPFLVACLIYYSKLSGEIYPPSNSSIITVFLHKKDGMK</sequence>
<dbReference type="KEGG" id="fwa:DCMF_24405"/>
<keyword evidence="1" id="KW-0812">Transmembrane</keyword>
<name>A0A3G1KZ40_FORW1</name>
<organism evidence="2 3">
    <name type="scientific">Formimonas warabiya</name>
    <dbReference type="NCBI Taxonomy" id="1761012"/>
    <lineage>
        <taxon>Bacteria</taxon>
        <taxon>Bacillati</taxon>
        <taxon>Bacillota</taxon>
        <taxon>Clostridia</taxon>
        <taxon>Eubacteriales</taxon>
        <taxon>Peptococcaceae</taxon>
        <taxon>Candidatus Formimonas</taxon>
    </lineage>
</organism>
<evidence type="ECO:0000313" key="3">
    <source>
        <dbReference type="Proteomes" id="UP000323521"/>
    </source>
</evidence>
<dbReference type="Proteomes" id="UP000323521">
    <property type="component" value="Chromosome"/>
</dbReference>
<dbReference type="AlphaFoldDB" id="A0A3G1KZ40"/>
<reference evidence="2 3" key="1">
    <citation type="submission" date="2016-10" db="EMBL/GenBank/DDBJ databases">
        <title>Complete Genome Sequence of Peptococcaceae strain DCMF.</title>
        <authorList>
            <person name="Edwards R.J."/>
            <person name="Holland S.I."/>
            <person name="Deshpande N.P."/>
            <person name="Wong Y.K."/>
            <person name="Ertan H."/>
            <person name="Manefield M."/>
            <person name="Russell T.L."/>
            <person name="Lee M.J."/>
        </authorList>
    </citation>
    <scope>NUCLEOTIDE SEQUENCE [LARGE SCALE GENOMIC DNA]</scope>
    <source>
        <strain evidence="2 3">DCMF</strain>
    </source>
</reference>
<dbReference type="RefSeq" id="WP_148136839.1">
    <property type="nucleotide sequence ID" value="NZ_CP017634.1"/>
</dbReference>
<proteinExistence type="predicted"/>
<dbReference type="EMBL" id="CP017634">
    <property type="protein sequence ID" value="ATW27475.1"/>
    <property type="molecule type" value="Genomic_DNA"/>
</dbReference>
<keyword evidence="1" id="KW-1133">Transmembrane helix</keyword>
<keyword evidence="3" id="KW-1185">Reference proteome</keyword>
<protein>
    <submittedName>
        <fullName evidence="2">Uncharacterized protein</fullName>
    </submittedName>
</protein>
<gene>
    <name evidence="2" type="ORF">DCMF_24405</name>
</gene>
<keyword evidence="1" id="KW-0472">Membrane</keyword>